<evidence type="ECO:0000313" key="2">
    <source>
        <dbReference type="EMBL" id="MCR1898081.1"/>
    </source>
</evidence>
<comment type="caution">
    <text evidence="2">The sequence shown here is derived from an EMBL/GenBank/DDBJ whole genome shotgun (WGS) entry which is preliminary data.</text>
</comment>
<dbReference type="PANTHER" id="PTHR33930">
    <property type="entry name" value="ALKYL HYDROPEROXIDE REDUCTASE AHPD"/>
    <property type="match status" value="1"/>
</dbReference>
<dbReference type="GO" id="GO:0051920">
    <property type="term" value="F:peroxiredoxin activity"/>
    <property type="evidence" value="ECO:0007669"/>
    <property type="project" value="InterPro"/>
</dbReference>
<dbReference type="InterPro" id="IPR003779">
    <property type="entry name" value="CMD-like"/>
</dbReference>
<evidence type="ECO:0000313" key="3">
    <source>
        <dbReference type="Proteomes" id="UP001205748"/>
    </source>
</evidence>
<protein>
    <submittedName>
        <fullName evidence="2">Carboxymuconolactone decarboxylase family protein</fullName>
    </submittedName>
</protein>
<dbReference type="Gene3D" id="1.20.1290.10">
    <property type="entry name" value="AhpD-like"/>
    <property type="match status" value="1"/>
</dbReference>
<gene>
    <name evidence="2" type="ORF">NSA47_03655</name>
</gene>
<dbReference type="InterPro" id="IPR029032">
    <property type="entry name" value="AhpD-like"/>
</dbReference>
<dbReference type="PANTHER" id="PTHR33930:SF2">
    <property type="entry name" value="BLR3452 PROTEIN"/>
    <property type="match status" value="1"/>
</dbReference>
<dbReference type="EMBL" id="JANKAS010000002">
    <property type="protein sequence ID" value="MCR1898081.1"/>
    <property type="molecule type" value="Genomic_DNA"/>
</dbReference>
<reference evidence="2" key="1">
    <citation type="submission" date="2022-07" db="EMBL/GenBank/DDBJ databases">
        <title>Enhanced cultured diversity of the mouse gut microbiota enables custom-made synthetic communities.</title>
        <authorList>
            <person name="Afrizal A."/>
        </authorList>
    </citation>
    <scope>NUCLEOTIDE SEQUENCE</scope>
    <source>
        <strain evidence="2">DSM 28593</strain>
    </source>
</reference>
<dbReference type="SUPFAM" id="SSF69118">
    <property type="entry name" value="AhpD-like"/>
    <property type="match status" value="1"/>
</dbReference>
<evidence type="ECO:0000259" key="1">
    <source>
        <dbReference type="Pfam" id="PF02627"/>
    </source>
</evidence>
<accession>A0AAE3KZ43</accession>
<name>A0AAE3KZ43_9FIRM</name>
<dbReference type="RefSeq" id="WP_257529542.1">
    <property type="nucleotide sequence ID" value="NZ_JANKAS010000002.1"/>
</dbReference>
<feature type="domain" description="Carboxymuconolactone decarboxylase-like" evidence="1">
    <location>
        <begin position="25"/>
        <end position="107"/>
    </location>
</feature>
<organism evidence="2 3">
    <name type="scientific">Irregularibacter muris</name>
    <dbReference type="NCBI Taxonomy" id="1796619"/>
    <lineage>
        <taxon>Bacteria</taxon>
        <taxon>Bacillati</taxon>
        <taxon>Bacillota</taxon>
        <taxon>Clostridia</taxon>
        <taxon>Eubacteriales</taxon>
        <taxon>Eubacteriaceae</taxon>
        <taxon>Irregularibacter</taxon>
    </lineage>
</organism>
<keyword evidence="3" id="KW-1185">Reference proteome</keyword>
<dbReference type="Proteomes" id="UP001205748">
    <property type="component" value="Unassembled WGS sequence"/>
</dbReference>
<proteinExistence type="predicted"/>
<dbReference type="AlphaFoldDB" id="A0AAE3KZ43"/>
<sequence>MKDKSIVNNDIIERNLKYINENHSEIYQAYREYGKLVHTQGGPLDDKTRWLIKIAISTVCEYPYALTTHLKKALKAGCTREEIEHVMLLVAPSAGFPKMMNGILALRQEVGEED</sequence>
<dbReference type="Pfam" id="PF02627">
    <property type="entry name" value="CMD"/>
    <property type="match status" value="1"/>
</dbReference>